<keyword evidence="3" id="KW-1185">Reference proteome</keyword>
<dbReference type="RefSeq" id="WP_153572278.1">
    <property type="nucleotide sequence ID" value="NZ_CP045725.1"/>
</dbReference>
<evidence type="ECO:0000259" key="1">
    <source>
        <dbReference type="Pfam" id="PF21234"/>
    </source>
</evidence>
<evidence type="ECO:0000313" key="2">
    <source>
        <dbReference type="EMBL" id="QGF23748.1"/>
    </source>
</evidence>
<dbReference type="NCBIfam" id="NF046112">
    <property type="entry name" value="MSMEG_6209_Nter"/>
    <property type="match status" value="1"/>
</dbReference>
<dbReference type="Proteomes" id="UP000386847">
    <property type="component" value="Chromosome"/>
</dbReference>
<proteinExistence type="predicted"/>
<protein>
    <recommendedName>
        <fullName evidence="1">Protein-tyrosine-phosphatase-like N-terminal domain-containing protein</fullName>
    </recommendedName>
</protein>
<name>A0A5Q2FAM9_9ACTN</name>
<dbReference type="KEGG" id="rain:Rai3103_08775"/>
<reference evidence="2 3" key="1">
    <citation type="submission" date="2019-10" db="EMBL/GenBank/DDBJ databases">
        <title>Genomic analysis of Raineyella sp. CBA3103.</title>
        <authorList>
            <person name="Roh S.W."/>
        </authorList>
    </citation>
    <scope>NUCLEOTIDE SEQUENCE [LARGE SCALE GENOMIC DNA]</scope>
    <source>
        <strain evidence="2 3">CBA3103</strain>
    </source>
</reference>
<gene>
    <name evidence="2" type="ORF">Rai3103_08775</name>
</gene>
<dbReference type="Pfam" id="PF21234">
    <property type="entry name" value="Phosphatase-like_N"/>
    <property type="match status" value="1"/>
</dbReference>
<feature type="domain" description="Protein-tyrosine-phosphatase-like N-terminal" evidence="1">
    <location>
        <begin position="11"/>
        <end position="65"/>
    </location>
</feature>
<dbReference type="Gene3D" id="1.10.8.1060">
    <property type="entry name" value="Corynebacterium glutamicum thioredoxin-dependent arsenate reductase, N-terminal domain"/>
    <property type="match status" value="1"/>
</dbReference>
<evidence type="ECO:0000313" key="3">
    <source>
        <dbReference type="Proteomes" id="UP000386847"/>
    </source>
</evidence>
<sequence>MDAERDRLISQIVRELTPGYRGVFDPDQIATVVNDAWDLLEHHSTINSYLPNLVTRRAREQLAALTAV</sequence>
<dbReference type="AlphaFoldDB" id="A0A5Q2FAM9"/>
<organism evidence="2 3">
    <name type="scientific">Raineyella fluvialis</name>
    <dbReference type="NCBI Taxonomy" id="2662261"/>
    <lineage>
        <taxon>Bacteria</taxon>
        <taxon>Bacillati</taxon>
        <taxon>Actinomycetota</taxon>
        <taxon>Actinomycetes</taxon>
        <taxon>Propionibacteriales</taxon>
        <taxon>Propionibacteriaceae</taxon>
        <taxon>Raineyella</taxon>
    </lineage>
</organism>
<accession>A0A5Q2FAM9</accession>
<dbReference type="InterPro" id="IPR048716">
    <property type="entry name" value="Phosphatase-like_N"/>
</dbReference>
<dbReference type="EMBL" id="CP045725">
    <property type="protein sequence ID" value="QGF23748.1"/>
    <property type="molecule type" value="Genomic_DNA"/>
</dbReference>